<protein>
    <submittedName>
        <fullName evidence="4">Saccharopine dehydrogenase</fullName>
    </submittedName>
</protein>
<dbReference type="Gene3D" id="3.40.50.720">
    <property type="entry name" value="NAD(P)-binding Rossmann-like Domain"/>
    <property type="match status" value="1"/>
</dbReference>
<name>A0A0D2WU22_CAPO3</name>
<dbReference type="InParanoid" id="A0A0D2WU22"/>
<feature type="transmembrane region" description="Helical" evidence="2">
    <location>
        <begin position="313"/>
        <end position="332"/>
    </location>
</feature>
<evidence type="ECO:0000256" key="1">
    <source>
        <dbReference type="ARBA" id="ARBA00038048"/>
    </source>
</evidence>
<dbReference type="GO" id="GO:0009247">
    <property type="term" value="P:glycolipid biosynthetic process"/>
    <property type="evidence" value="ECO:0007669"/>
    <property type="project" value="TreeGrafter"/>
</dbReference>
<comment type="similarity">
    <text evidence="1">Belongs to the saccharopine dehydrogenase family.</text>
</comment>
<dbReference type="RefSeq" id="XP_004346436.1">
    <property type="nucleotide sequence ID" value="XM_004346386.2"/>
</dbReference>
<dbReference type="PhylomeDB" id="A0A0D2WU22"/>
<dbReference type="OMA" id="MQLRYHD"/>
<gene>
    <name evidence="4" type="ORF">CAOG_005763</name>
</gene>
<keyword evidence="5" id="KW-1185">Reference proteome</keyword>
<keyword evidence="2" id="KW-0472">Membrane</keyword>
<dbReference type="GO" id="GO:0005811">
    <property type="term" value="C:lipid droplet"/>
    <property type="evidence" value="ECO:0007669"/>
    <property type="project" value="TreeGrafter"/>
</dbReference>
<keyword evidence="2" id="KW-0812">Transmembrane</keyword>
<evidence type="ECO:0000259" key="3">
    <source>
        <dbReference type="Pfam" id="PF03435"/>
    </source>
</evidence>
<dbReference type="InterPro" id="IPR005097">
    <property type="entry name" value="Sacchrp_dh_NADP-bd"/>
</dbReference>
<dbReference type="Pfam" id="PF03435">
    <property type="entry name" value="Sacchrp_dh_NADP"/>
    <property type="match status" value="1"/>
</dbReference>
<dbReference type="OrthoDB" id="10268090at2759"/>
<dbReference type="InterPro" id="IPR051276">
    <property type="entry name" value="Saccharopine_DH-like_oxidrdct"/>
</dbReference>
<feature type="domain" description="Saccharopine dehydrogenase NADP binding" evidence="3">
    <location>
        <begin position="24"/>
        <end position="157"/>
    </location>
</feature>
<sequence>MSTTRKSFAQAASRTGRAPRELEVLVFGATGFTGTLVARYLAERLPAGSKWGIAGRDAAKLNKVKSELIALRGSCAEDVVVVDGVDVESELSIKAATARTWVLLNCVGPFIAYGIPVVRSCIETHTDYVDITGEPRFVSAVVEQFHQRATEADVLIVPCCGFDSIPADLGVWYTLQLPGCIDAATQTSRVQSVKTVIAARANLSNGTFTTAIEAVGMSQLSDLRQLMQAWYNSGSLSQFLFPPAANAPRFSIQYMRAVKDWVMPLPVIDTAIVRRSWELTPKASGSSTTNVASPYPSPFYYGQYYQMRGFKSVLKLVLFFPILLLLTVVARFPGGRAYLQRFGPKQRQGPSEERRKRSWFKSQVIAYDAKGAVLAQGVVSGGDPGYTETAKMLSECALLLAHHRYELPLRAGVATTASAFGNHLVSSLSAAGIKFEDVTGKDPTSAAKRQS</sequence>
<accession>A0A0D2WU22</accession>
<dbReference type="GO" id="GO:0005886">
    <property type="term" value="C:plasma membrane"/>
    <property type="evidence" value="ECO:0007669"/>
    <property type="project" value="TreeGrafter"/>
</dbReference>
<dbReference type="InterPro" id="IPR036291">
    <property type="entry name" value="NAD(P)-bd_dom_sf"/>
</dbReference>
<dbReference type="AlphaFoldDB" id="A0A0D2WU22"/>
<evidence type="ECO:0000313" key="4">
    <source>
        <dbReference type="EMBL" id="KJE95298.1"/>
    </source>
</evidence>
<organism evidence="4 5">
    <name type="scientific">Capsaspora owczarzaki (strain ATCC 30864)</name>
    <dbReference type="NCBI Taxonomy" id="595528"/>
    <lineage>
        <taxon>Eukaryota</taxon>
        <taxon>Filasterea</taxon>
        <taxon>Capsaspora</taxon>
    </lineage>
</organism>
<dbReference type="eggNOG" id="KOG2733">
    <property type="taxonomic scope" value="Eukaryota"/>
</dbReference>
<keyword evidence="2" id="KW-1133">Transmembrane helix</keyword>
<dbReference type="PANTHER" id="PTHR12286:SF5">
    <property type="entry name" value="SACCHAROPINE DEHYDROGENASE-LIKE OXIDOREDUCTASE"/>
    <property type="match status" value="1"/>
</dbReference>
<dbReference type="GO" id="GO:0005739">
    <property type="term" value="C:mitochondrion"/>
    <property type="evidence" value="ECO:0007669"/>
    <property type="project" value="TreeGrafter"/>
</dbReference>
<proteinExistence type="inferred from homology"/>
<dbReference type="Proteomes" id="UP000008743">
    <property type="component" value="Unassembled WGS sequence"/>
</dbReference>
<evidence type="ECO:0000256" key="2">
    <source>
        <dbReference type="SAM" id="Phobius"/>
    </source>
</evidence>
<dbReference type="EMBL" id="KE346368">
    <property type="protein sequence ID" value="KJE95298.1"/>
    <property type="molecule type" value="Genomic_DNA"/>
</dbReference>
<evidence type="ECO:0000313" key="5">
    <source>
        <dbReference type="Proteomes" id="UP000008743"/>
    </source>
</evidence>
<reference evidence="5" key="1">
    <citation type="submission" date="2011-02" db="EMBL/GenBank/DDBJ databases">
        <title>The Genome Sequence of Capsaspora owczarzaki ATCC 30864.</title>
        <authorList>
            <person name="Russ C."/>
            <person name="Cuomo C."/>
            <person name="Burger G."/>
            <person name="Gray M.W."/>
            <person name="Holland P.W.H."/>
            <person name="King N."/>
            <person name="Lang F.B.F."/>
            <person name="Roger A.J."/>
            <person name="Ruiz-Trillo I."/>
            <person name="Young S.K."/>
            <person name="Zeng Q."/>
            <person name="Gargeya S."/>
            <person name="Alvarado L."/>
            <person name="Berlin A."/>
            <person name="Chapman S.B."/>
            <person name="Chen Z."/>
            <person name="Freedman E."/>
            <person name="Gellesch M."/>
            <person name="Goldberg J."/>
            <person name="Griggs A."/>
            <person name="Gujja S."/>
            <person name="Heilman E."/>
            <person name="Heiman D."/>
            <person name="Howarth C."/>
            <person name="Mehta T."/>
            <person name="Neiman D."/>
            <person name="Pearson M."/>
            <person name="Roberts A."/>
            <person name="Saif S."/>
            <person name="Shea T."/>
            <person name="Shenoy N."/>
            <person name="Sisk P."/>
            <person name="Stolte C."/>
            <person name="Sykes S."/>
            <person name="White J."/>
            <person name="Yandava C."/>
            <person name="Haas B."/>
            <person name="Nusbaum C."/>
            <person name="Birren B."/>
        </authorList>
    </citation>
    <scope>NUCLEOTIDE SEQUENCE</scope>
    <source>
        <strain evidence="5">ATCC 30864</strain>
    </source>
</reference>
<dbReference type="SUPFAM" id="SSF51735">
    <property type="entry name" value="NAD(P)-binding Rossmann-fold domains"/>
    <property type="match status" value="1"/>
</dbReference>
<dbReference type="PANTHER" id="PTHR12286">
    <property type="entry name" value="SACCHAROPINE DEHYDROGENASE-LIKE OXIDOREDUCTASE"/>
    <property type="match status" value="1"/>
</dbReference>